<organism evidence="1 2">
    <name type="scientific">Atlanticothrix silvestris CENA357</name>
    <dbReference type="NCBI Taxonomy" id="1725252"/>
    <lineage>
        <taxon>Bacteria</taxon>
        <taxon>Bacillati</taxon>
        <taxon>Cyanobacteriota</taxon>
        <taxon>Cyanophyceae</taxon>
        <taxon>Nostocales</taxon>
        <taxon>Nodulariaceae</taxon>
        <taxon>Atlanticothrix</taxon>
        <taxon>Atlanticothrix silvestris</taxon>
    </lineage>
</organism>
<sequence length="372" mass="42010">MVSNLEDPIRIVHFEEAVKLRDKANEILWDRLHEPRPFSQLVPTYEGRQLRSVPVLGVHQREQQDYQIAIYVAEERDQEIIEPIFKEIPKEKIDFQVTGPVIPYSSSSVCIGDAISHFSCTGKGTLGCFVRKSGHPDLFILSNNHVLANLNKGQRGKDYIILRNTTHKGIDEFRQILWTRFLSLFKLFPLPYSENATSEEKRNIGVNKIAVLTDYIELTEDGINLVDAAIAKVNNPNLVRLDEIKGVGKLKGYYNKDNIKNINPNLRFTKLGQKTGQTWGKLRTFPTKFTMGYSDELVNCKFEDIITFEAAENDRFGARGDSGSLIVDENGYAVALLFAGTEGGGRKNLGITYAIPIYTILEKLDVDLVLTL</sequence>
<comment type="caution">
    <text evidence="1">The sequence shown here is derived from an EMBL/GenBank/DDBJ whole genome shotgun (WGS) entry which is preliminary data.</text>
</comment>
<keyword evidence="2" id="KW-1185">Reference proteome</keyword>
<dbReference type="EMBL" id="JAECZB010000024">
    <property type="protein sequence ID" value="MBH8553066.1"/>
    <property type="molecule type" value="Genomic_DNA"/>
</dbReference>
<dbReference type="InterPro" id="IPR009003">
    <property type="entry name" value="Peptidase_S1_PA"/>
</dbReference>
<dbReference type="SUPFAM" id="SSF50494">
    <property type="entry name" value="Trypsin-like serine proteases"/>
    <property type="match status" value="1"/>
</dbReference>
<evidence type="ECO:0000313" key="1">
    <source>
        <dbReference type="EMBL" id="MBH8553066.1"/>
    </source>
</evidence>
<proteinExistence type="predicted"/>
<dbReference type="AlphaFoldDB" id="A0A8J7HD58"/>
<dbReference type="Proteomes" id="UP000599391">
    <property type="component" value="Unassembled WGS sequence"/>
</dbReference>
<reference evidence="1 2" key="1">
    <citation type="journal article" date="2021" name="Int. J. Syst. Evol. Microbiol.">
        <title>Amazonocrinis nigriterrae gen. nov., sp. nov., Atlanticothrix silvestris gen. nov., sp. nov. and Dendronalium phyllosphericum gen. nov., sp. nov., nostocacean cyanobacteria from Brazilian environments.</title>
        <authorList>
            <person name="Alvarenga D.O."/>
            <person name="Andreote A.P.D."/>
            <person name="Branco L.H.Z."/>
            <person name="Delbaje E."/>
            <person name="Cruz R.B."/>
            <person name="Varani A.M."/>
            <person name="Fiore M.F."/>
        </authorList>
    </citation>
    <scope>NUCLEOTIDE SEQUENCE [LARGE SCALE GENOMIC DNA]</scope>
    <source>
        <strain evidence="1 2">CENA357</strain>
    </source>
</reference>
<protein>
    <recommendedName>
        <fullName evidence="3">Serine protease</fullName>
    </recommendedName>
</protein>
<accession>A0A8J7HD58</accession>
<dbReference type="RefSeq" id="WP_214439361.1">
    <property type="nucleotide sequence ID" value="NZ_JAECZB010000024.1"/>
</dbReference>
<evidence type="ECO:0008006" key="3">
    <source>
        <dbReference type="Google" id="ProtNLM"/>
    </source>
</evidence>
<evidence type="ECO:0000313" key="2">
    <source>
        <dbReference type="Proteomes" id="UP000599391"/>
    </source>
</evidence>
<name>A0A8J7HD58_9CYAN</name>
<gene>
    <name evidence="1" type="ORF">I8751_11950</name>
</gene>